<dbReference type="PANTHER" id="PTHR31155">
    <property type="entry name" value="ACYL- ACYL-CARRIER-PROTEIN DESATURASE-RELATED"/>
    <property type="match status" value="1"/>
</dbReference>
<evidence type="ECO:0000256" key="3">
    <source>
        <dbReference type="ARBA" id="ARBA00011738"/>
    </source>
</evidence>
<evidence type="ECO:0000256" key="10">
    <source>
        <dbReference type="ARBA" id="ARBA00023160"/>
    </source>
</evidence>
<keyword evidence="10" id="KW-0275">Fatty acid biosynthesis</keyword>
<comment type="cofactor">
    <cofactor evidence="1">
        <name>Fe(2+)</name>
        <dbReference type="ChEBI" id="CHEBI:29033"/>
    </cofactor>
</comment>
<evidence type="ECO:0000256" key="2">
    <source>
        <dbReference type="ARBA" id="ARBA00008749"/>
    </source>
</evidence>
<dbReference type="SUPFAM" id="SSF47240">
    <property type="entry name" value="Ferritin-like"/>
    <property type="match status" value="1"/>
</dbReference>
<keyword evidence="9" id="KW-0443">Lipid metabolism</keyword>
<comment type="similarity">
    <text evidence="2">Belongs to the fatty acid desaturase type 2 family.</text>
</comment>
<dbReference type="GO" id="GO:0005829">
    <property type="term" value="C:cytosol"/>
    <property type="evidence" value="ECO:0007669"/>
    <property type="project" value="TreeGrafter"/>
</dbReference>
<dbReference type="AlphaFoldDB" id="A0AA46E002"/>
<evidence type="ECO:0000256" key="1">
    <source>
        <dbReference type="ARBA" id="ARBA00001954"/>
    </source>
</evidence>
<dbReference type="Pfam" id="PF03405">
    <property type="entry name" value="FA_desaturase_2"/>
    <property type="match status" value="1"/>
</dbReference>
<dbReference type="GO" id="GO:0045300">
    <property type="term" value="F:stearoyl-[ACP] desaturase activity"/>
    <property type="evidence" value="ECO:0007669"/>
    <property type="project" value="InterPro"/>
</dbReference>
<keyword evidence="8" id="KW-0408">Iron</keyword>
<keyword evidence="12" id="KW-1185">Reference proteome</keyword>
<keyword evidence="7" id="KW-0560">Oxidoreductase</keyword>
<organism evidence="11 12">
    <name type="scientific">Hypnocyclicus thermotrophus</name>
    <dbReference type="NCBI Taxonomy" id="1627895"/>
    <lineage>
        <taxon>Bacteria</taxon>
        <taxon>Fusobacteriati</taxon>
        <taxon>Fusobacteriota</taxon>
        <taxon>Fusobacteriia</taxon>
        <taxon>Fusobacteriales</taxon>
        <taxon>Fusobacteriaceae</taxon>
        <taxon>Hypnocyclicus</taxon>
    </lineage>
</organism>
<evidence type="ECO:0000256" key="6">
    <source>
        <dbReference type="ARBA" id="ARBA00022832"/>
    </source>
</evidence>
<accession>A0AA46E002</accession>
<dbReference type="InterPro" id="IPR012348">
    <property type="entry name" value="RNR-like"/>
</dbReference>
<dbReference type="Gene3D" id="1.10.620.20">
    <property type="entry name" value="Ribonucleotide Reductase, subunit A"/>
    <property type="match status" value="1"/>
</dbReference>
<evidence type="ECO:0000256" key="8">
    <source>
        <dbReference type="ARBA" id="ARBA00023004"/>
    </source>
</evidence>
<reference evidence="11 12" key="1">
    <citation type="submission" date="2019-03" db="EMBL/GenBank/DDBJ databases">
        <title>Genomic Encyclopedia of Type Strains, Phase IV (KMG-IV): sequencing the most valuable type-strain genomes for metagenomic binning, comparative biology and taxonomic classification.</title>
        <authorList>
            <person name="Goeker M."/>
        </authorList>
    </citation>
    <scope>NUCLEOTIDE SEQUENCE [LARGE SCALE GENOMIC DNA]</scope>
    <source>
        <strain evidence="11 12">DSM 100055</strain>
    </source>
</reference>
<comment type="caution">
    <text evidence="11">The sequence shown here is derived from an EMBL/GenBank/DDBJ whole genome shotgun (WGS) entry which is preliminary data.</text>
</comment>
<sequence>MFRTDLDIRLEKRVIDIYNRHNERAKNIDWNYAKYMPWDKGKSFITTPWEESQVSLPKSLVIALETSMLTELNLPWYTSHLNGTFTGSMEVIQDFIHIWTSEEDQHASALETYLTLTRNADPDKLHILKKQVIRAGWEANFETPIATMAYTSIQELGTLVFYQNVAKEAMKYDKELGVLLQRLSKDESLHYAFYSEIIRAHLEIEPNYVLHLYEVIRNFSMPGSVIDDFKERMKIIEKEANYGPSDYFDRVLQVLIKKWDIENIRPTLKEAEEARINILKYRDKLKKIIDKRR</sequence>
<gene>
    <name evidence="11" type="ORF">EV215_0050</name>
</gene>
<keyword evidence="5" id="KW-0479">Metal-binding</keyword>
<proteinExistence type="inferred from homology"/>
<keyword evidence="4" id="KW-0444">Lipid biosynthesis</keyword>
<dbReference type="InterPro" id="IPR005067">
    <property type="entry name" value="Fatty_acid_desaturase-2"/>
</dbReference>
<evidence type="ECO:0000256" key="9">
    <source>
        <dbReference type="ARBA" id="ARBA00023098"/>
    </source>
</evidence>
<dbReference type="InterPro" id="IPR009078">
    <property type="entry name" value="Ferritin-like_SF"/>
</dbReference>
<keyword evidence="6" id="KW-0276">Fatty acid metabolism</keyword>
<evidence type="ECO:0000256" key="7">
    <source>
        <dbReference type="ARBA" id="ARBA00023002"/>
    </source>
</evidence>
<evidence type="ECO:0000313" key="11">
    <source>
        <dbReference type="EMBL" id="TDT72262.1"/>
    </source>
</evidence>
<dbReference type="PANTHER" id="PTHR31155:SF9">
    <property type="entry name" value="STEAROYL-[ACYL-CARRIER-PROTEIN] 9-DESATURASE 7, CHLOROPLASTIC"/>
    <property type="match status" value="1"/>
</dbReference>
<protein>
    <submittedName>
        <fullName evidence="11">Acyl-[acyl-carrier-protein] desaturase</fullName>
    </submittedName>
</protein>
<dbReference type="Proteomes" id="UP000294678">
    <property type="component" value="Unassembled WGS sequence"/>
</dbReference>
<name>A0AA46E002_9FUSO</name>
<dbReference type="GO" id="GO:0046872">
    <property type="term" value="F:metal ion binding"/>
    <property type="evidence" value="ECO:0007669"/>
    <property type="project" value="UniProtKB-KW"/>
</dbReference>
<evidence type="ECO:0000313" key="12">
    <source>
        <dbReference type="Proteomes" id="UP000294678"/>
    </source>
</evidence>
<dbReference type="EMBL" id="SOBG01000001">
    <property type="protein sequence ID" value="TDT72262.1"/>
    <property type="molecule type" value="Genomic_DNA"/>
</dbReference>
<dbReference type="RefSeq" id="WP_134111794.1">
    <property type="nucleotide sequence ID" value="NZ_SOBG01000001.1"/>
</dbReference>
<evidence type="ECO:0000256" key="5">
    <source>
        <dbReference type="ARBA" id="ARBA00022723"/>
    </source>
</evidence>
<evidence type="ECO:0000256" key="4">
    <source>
        <dbReference type="ARBA" id="ARBA00022516"/>
    </source>
</evidence>
<dbReference type="GO" id="GO:0006633">
    <property type="term" value="P:fatty acid biosynthetic process"/>
    <property type="evidence" value="ECO:0007669"/>
    <property type="project" value="UniProtKB-KW"/>
</dbReference>
<comment type="subunit">
    <text evidence="3">Homodimer.</text>
</comment>